<feature type="modified residue" description="4-aspartylphosphate" evidence="8">
    <location>
        <position position="57"/>
    </location>
</feature>
<evidence type="ECO:0000256" key="2">
    <source>
        <dbReference type="ARBA" id="ARBA00022553"/>
    </source>
</evidence>
<evidence type="ECO:0000256" key="4">
    <source>
        <dbReference type="ARBA" id="ARBA00023015"/>
    </source>
</evidence>
<keyword evidence="13" id="KW-1185">Reference proteome</keyword>
<dbReference type="SMART" id="SM00862">
    <property type="entry name" value="Trans_reg_C"/>
    <property type="match status" value="1"/>
</dbReference>
<evidence type="ECO:0000256" key="8">
    <source>
        <dbReference type="PROSITE-ProRule" id="PRU00169"/>
    </source>
</evidence>
<dbReference type="EMBL" id="JARYZI010000002">
    <property type="protein sequence ID" value="MDH8677438.1"/>
    <property type="molecule type" value="Genomic_DNA"/>
</dbReference>
<dbReference type="InterPro" id="IPR039420">
    <property type="entry name" value="WalR-like"/>
</dbReference>
<evidence type="ECO:0000313" key="13">
    <source>
        <dbReference type="Proteomes" id="UP001158045"/>
    </source>
</evidence>
<dbReference type="Gene3D" id="1.10.10.10">
    <property type="entry name" value="Winged helix-like DNA-binding domain superfamily/Winged helix DNA-binding domain"/>
    <property type="match status" value="1"/>
</dbReference>
<dbReference type="PROSITE" id="PS50110">
    <property type="entry name" value="RESPONSE_REGULATORY"/>
    <property type="match status" value="1"/>
</dbReference>
<evidence type="ECO:0000259" key="10">
    <source>
        <dbReference type="PROSITE" id="PS50110"/>
    </source>
</evidence>
<dbReference type="PROSITE" id="PS51755">
    <property type="entry name" value="OMPR_PHOB"/>
    <property type="match status" value="1"/>
</dbReference>
<evidence type="ECO:0000313" key="12">
    <source>
        <dbReference type="EMBL" id="MDH8677438.1"/>
    </source>
</evidence>
<feature type="domain" description="Response regulatory" evidence="10">
    <location>
        <begin position="8"/>
        <end position="121"/>
    </location>
</feature>
<feature type="DNA-binding region" description="OmpR/PhoB-type" evidence="9">
    <location>
        <begin position="135"/>
        <end position="231"/>
    </location>
</feature>
<dbReference type="InterPro" id="IPR016032">
    <property type="entry name" value="Sig_transdc_resp-reg_C-effctor"/>
</dbReference>
<dbReference type="InterPro" id="IPR001867">
    <property type="entry name" value="OmpR/PhoB-type_DNA-bd"/>
</dbReference>
<keyword evidence="2 8" id="KW-0597">Phosphoprotein</keyword>
<evidence type="ECO:0000256" key="9">
    <source>
        <dbReference type="PROSITE-ProRule" id="PRU01091"/>
    </source>
</evidence>
<organism evidence="12 13">
    <name type="scientific">Fusibacter bizertensis</name>
    <dbReference type="NCBI Taxonomy" id="1488331"/>
    <lineage>
        <taxon>Bacteria</taxon>
        <taxon>Bacillati</taxon>
        <taxon>Bacillota</taxon>
        <taxon>Clostridia</taxon>
        <taxon>Eubacteriales</taxon>
        <taxon>Eubacteriales Family XII. Incertae Sedis</taxon>
        <taxon>Fusibacter</taxon>
    </lineage>
</organism>
<protein>
    <recommendedName>
        <fullName evidence="1">Stage 0 sporulation protein A homolog</fullName>
    </recommendedName>
</protein>
<feature type="domain" description="OmpR/PhoB-type" evidence="11">
    <location>
        <begin position="135"/>
        <end position="231"/>
    </location>
</feature>
<evidence type="ECO:0000256" key="7">
    <source>
        <dbReference type="ARBA" id="ARBA00024867"/>
    </source>
</evidence>
<evidence type="ECO:0000256" key="5">
    <source>
        <dbReference type="ARBA" id="ARBA00023125"/>
    </source>
</evidence>
<dbReference type="SUPFAM" id="SSF52172">
    <property type="entry name" value="CheY-like"/>
    <property type="match status" value="1"/>
</dbReference>
<keyword evidence="6" id="KW-0804">Transcription</keyword>
<dbReference type="InterPro" id="IPR036388">
    <property type="entry name" value="WH-like_DNA-bd_sf"/>
</dbReference>
<sequence>MNDTAQKKIYVADDEYNIRELIKSFLKNAGFEVEVFSTGDALYEAFLIAPPDLIVLDIMMPGTDGLMLCTKIRETSGVPIIIVSARDSELDRITGITIGSDDYLVKPFSPIELVARINALFRRMSFDQSAIKSIKEQVEFAGMSILTKTREVQFKGNAVDISPTEYAFLLYLFQHQDRAVSRDELLKNVWQFETQVDTRATDDVVKRLRKKLSKTNVRIEAVWGFGFKLEEAPEHEIEPC</sequence>
<evidence type="ECO:0000256" key="1">
    <source>
        <dbReference type="ARBA" id="ARBA00018672"/>
    </source>
</evidence>
<dbReference type="PANTHER" id="PTHR48111">
    <property type="entry name" value="REGULATOR OF RPOS"/>
    <property type="match status" value="1"/>
</dbReference>
<evidence type="ECO:0000256" key="6">
    <source>
        <dbReference type="ARBA" id="ARBA00023163"/>
    </source>
</evidence>
<name>A0ABT6NAJ2_9FIRM</name>
<dbReference type="InterPro" id="IPR011006">
    <property type="entry name" value="CheY-like_superfamily"/>
</dbReference>
<dbReference type="CDD" id="cd00383">
    <property type="entry name" value="trans_reg_C"/>
    <property type="match status" value="1"/>
</dbReference>
<comment type="function">
    <text evidence="7">May play the central regulatory role in sporulation. It may be an element of the effector pathway responsible for the activation of sporulation genes in response to nutritional stress. Spo0A may act in concert with spo0H (a sigma factor) to control the expression of some genes that are critical to the sporulation process.</text>
</comment>
<reference evidence="12 13" key="1">
    <citation type="submission" date="2023-04" db="EMBL/GenBank/DDBJ databases">
        <title>Fusibacter bizertensis strain WBS, isolated from littoral bottom sediments of the Arctic seas - biochemical and genomic analysis.</title>
        <authorList>
            <person name="Brioukhanov A.L."/>
        </authorList>
    </citation>
    <scope>NUCLEOTIDE SEQUENCE [LARGE SCALE GENOMIC DNA]</scope>
    <source>
        <strain evidence="12 13">WBS</strain>
    </source>
</reference>
<dbReference type="RefSeq" id="WP_281093253.1">
    <property type="nucleotide sequence ID" value="NZ_JARYZI010000002.1"/>
</dbReference>
<dbReference type="Pfam" id="PF00486">
    <property type="entry name" value="Trans_reg_C"/>
    <property type="match status" value="1"/>
</dbReference>
<dbReference type="Gene3D" id="6.10.250.690">
    <property type="match status" value="1"/>
</dbReference>
<gene>
    <name evidence="12" type="ORF">QE109_04725</name>
</gene>
<evidence type="ECO:0000256" key="3">
    <source>
        <dbReference type="ARBA" id="ARBA00023012"/>
    </source>
</evidence>
<dbReference type="Proteomes" id="UP001158045">
    <property type="component" value="Unassembled WGS sequence"/>
</dbReference>
<comment type="caution">
    <text evidence="12">The sequence shown here is derived from an EMBL/GenBank/DDBJ whole genome shotgun (WGS) entry which is preliminary data.</text>
</comment>
<dbReference type="InterPro" id="IPR001789">
    <property type="entry name" value="Sig_transdc_resp-reg_receiver"/>
</dbReference>
<keyword evidence="4" id="KW-0805">Transcription regulation</keyword>
<dbReference type="PANTHER" id="PTHR48111:SF21">
    <property type="entry name" value="DNA-BINDING DUAL MASTER TRANSCRIPTIONAL REGULATOR RPAA"/>
    <property type="match status" value="1"/>
</dbReference>
<proteinExistence type="predicted"/>
<dbReference type="SMART" id="SM00448">
    <property type="entry name" value="REC"/>
    <property type="match status" value="1"/>
</dbReference>
<evidence type="ECO:0000259" key="11">
    <source>
        <dbReference type="PROSITE" id="PS51755"/>
    </source>
</evidence>
<dbReference type="SUPFAM" id="SSF46894">
    <property type="entry name" value="C-terminal effector domain of the bipartite response regulators"/>
    <property type="match status" value="1"/>
</dbReference>
<dbReference type="Pfam" id="PF00072">
    <property type="entry name" value="Response_reg"/>
    <property type="match status" value="1"/>
</dbReference>
<keyword evidence="5 9" id="KW-0238">DNA-binding</keyword>
<dbReference type="Gene3D" id="3.40.50.2300">
    <property type="match status" value="1"/>
</dbReference>
<keyword evidence="3" id="KW-0902">Two-component regulatory system</keyword>
<accession>A0ABT6NAJ2</accession>